<feature type="domain" description="PABC" evidence="7">
    <location>
        <begin position="738"/>
        <end position="814"/>
    </location>
</feature>
<dbReference type="GeneID" id="19320681"/>
<proteinExistence type="inferred from homology"/>
<evidence type="ECO:0000256" key="2">
    <source>
        <dbReference type="ARBA" id="ARBA00022737"/>
    </source>
</evidence>
<dbReference type="SUPFAM" id="SSF63570">
    <property type="entry name" value="PABC (PABP) domain"/>
    <property type="match status" value="1"/>
</dbReference>
<dbReference type="HOGENOM" id="CLU_010069_0_0_1"/>
<dbReference type="InterPro" id="IPR036053">
    <property type="entry name" value="PABP-dom"/>
</dbReference>
<dbReference type="OrthoDB" id="6159137at2759"/>
<dbReference type="InterPro" id="IPR002004">
    <property type="entry name" value="PABP_HYD_C"/>
</dbReference>
<dbReference type="SMART" id="SM00360">
    <property type="entry name" value="RRM"/>
    <property type="match status" value="3"/>
</dbReference>
<feature type="domain" description="RRM" evidence="6">
    <location>
        <begin position="160"/>
        <end position="241"/>
    </location>
</feature>
<dbReference type="Pfam" id="PF00658">
    <property type="entry name" value="MLLE"/>
    <property type="match status" value="1"/>
</dbReference>
<dbReference type="CDD" id="cd00590">
    <property type="entry name" value="RRM_SF"/>
    <property type="match status" value="2"/>
</dbReference>
<feature type="compositionally biased region" description="Gly residues" evidence="5">
    <location>
        <begin position="468"/>
        <end position="483"/>
    </location>
</feature>
<dbReference type="eggNOG" id="KOG0123">
    <property type="taxonomic scope" value="Eukaryota"/>
</dbReference>
<sequence length="814" mass="84358">MSDSIYAPHNQHKLEAARAQDAAAAAAAAAASSSSNATGDAEHATDADAKAEHQPPTHDGGPDANDQRRPPNPHLTTPLLYISGIDPKVSDRELASGIFEKVLPVRLKINRDVPDGQTASGTVEFQTIDKAEKAYATVRPPIRLRIVDEGQGQEPRAASKPRLVKQLPPHTDDAMVYDMFRPFGPLVRAHCILTSPAGVHTGFRGMASLEYYSEQDAQLAQDEMHCVSIGDKTISVAVDSVQRRPTGNAGAGAEFNAAAAPFVPGGRSMNAAAPSFAPSASVSSSSASASANRNVSGGSAASIYATGGGSRNGHSASNGQETGPLFPVPGSNLQYSAAAATYIDPCNLFCKNLDPAIDSNELFSAFKGFGRIVSARVMRDNEGKSREFGFVSFTTADEAQRALRAMHNTTLGAKQITVRLHEPKKMRQEKLAAKFGGSGGGNGAGTGGSATPNSDYGGMRSPSINGGVGGAVGAGSMGDGGGVSPDERQERRMSNSYYKAALANSDGGAMDEAQLSSLTPVVRREVLSGEFSRRTTSPGAGPVPSGMLGVPGIQRSFSSASSTADHASAMSSAPASSKERERLLRAVISVAPAGAPVEDITDMLVTLPKKERALCLFNPEVLRAKVEDAREILDMTEDEEIGGGGSDAPASAAAAASSSSPKSDKAVKSEPAVIGSGSNTNGTDAAPATTTTTTTTTYTLATLAELPAAEIIKLANSTQGPASSGLPLPKADPKVVQQTDEFIDSLAGKAPHDQKQKLGDQLFKKVRGFGVKGAPKITIALLDSEDLRALAHLMNSYEAVLREKVLQRAAAATK</sequence>
<evidence type="ECO:0000259" key="7">
    <source>
        <dbReference type="PROSITE" id="PS51309"/>
    </source>
</evidence>
<keyword evidence="2" id="KW-0677">Repeat</keyword>
<evidence type="ECO:0000259" key="6">
    <source>
        <dbReference type="PROSITE" id="PS50102"/>
    </source>
</evidence>
<dbReference type="SUPFAM" id="SSF54928">
    <property type="entry name" value="RNA-binding domain, RBD"/>
    <property type="match status" value="3"/>
</dbReference>
<feature type="compositionally biased region" description="Gly residues" evidence="5">
    <location>
        <begin position="436"/>
        <end position="448"/>
    </location>
</feature>
<dbReference type="Proteomes" id="UP000053664">
    <property type="component" value="Unassembled WGS sequence"/>
</dbReference>
<evidence type="ECO:0000256" key="3">
    <source>
        <dbReference type="ARBA" id="ARBA00022884"/>
    </source>
</evidence>
<dbReference type="Gene3D" id="3.30.70.330">
    <property type="match status" value="3"/>
</dbReference>
<evidence type="ECO:0000256" key="5">
    <source>
        <dbReference type="SAM" id="MobiDB-lite"/>
    </source>
</evidence>
<feature type="region of interest" description="Disordered" evidence="5">
    <location>
        <begin position="530"/>
        <end position="578"/>
    </location>
</feature>
<evidence type="ECO:0000256" key="4">
    <source>
        <dbReference type="PROSITE-ProRule" id="PRU00176"/>
    </source>
</evidence>
<comment type="similarity">
    <text evidence="1">Belongs to the polyadenylate-binding protein type-1 family.</text>
</comment>
<evidence type="ECO:0000313" key="9">
    <source>
        <dbReference type="Proteomes" id="UP000053664"/>
    </source>
</evidence>
<feature type="domain" description="RRM" evidence="6">
    <location>
        <begin position="346"/>
        <end position="423"/>
    </location>
</feature>
<gene>
    <name evidence="8" type="ORF">PFL1_06609</name>
</gene>
<dbReference type="PROSITE" id="PS50102">
    <property type="entry name" value="RRM"/>
    <property type="match status" value="2"/>
</dbReference>
<reference evidence="8 9" key="1">
    <citation type="journal article" date="2013" name="Plant Cell">
        <title>The transition from a phytopathogenic smut ancestor to an anamorphic biocontrol agent deciphered by comparative whole-genome analysis.</title>
        <authorList>
            <person name="Lefebvre F."/>
            <person name="Joly D.L."/>
            <person name="Labbe C."/>
            <person name="Teichmann B."/>
            <person name="Linning R."/>
            <person name="Belzile F."/>
            <person name="Bakkeren G."/>
            <person name="Belanger R.R."/>
        </authorList>
    </citation>
    <scope>NUCLEOTIDE SEQUENCE [LARGE SCALE GENOMIC DNA]</scope>
    <source>
        <strain evidence="8 9">PF-1</strain>
    </source>
</reference>
<dbReference type="InterPro" id="IPR000504">
    <property type="entry name" value="RRM_dom"/>
</dbReference>
<dbReference type="Gene3D" id="1.10.1900.10">
    <property type="entry name" value="c-terminal domain of poly(a) binding protein"/>
    <property type="match status" value="2"/>
</dbReference>
<dbReference type="GO" id="GO:0003723">
    <property type="term" value="F:RNA binding"/>
    <property type="evidence" value="ECO:0007669"/>
    <property type="project" value="UniProtKB-UniRule"/>
</dbReference>
<feature type="compositionally biased region" description="Low complexity" evidence="5">
    <location>
        <begin position="556"/>
        <end position="576"/>
    </location>
</feature>
<dbReference type="PROSITE" id="PS51309">
    <property type="entry name" value="PABC"/>
    <property type="match status" value="1"/>
</dbReference>
<dbReference type="Pfam" id="PF00076">
    <property type="entry name" value="RRM_1"/>
    <property type="match status" value="2"/>
</dbReference>
<evidence type="ECO:0000256" key="1">
    <source>
        <dbReference type="ARBA" id="ARBA00008557"/>
    </source>
</evidence>
<dbReference type="PANTHER" id="PTHR24012">
    <property type="entry name" value="RNA BINDING PROTEIN"/>
    <property type="match status" value="1"/>
</dbReference>
<dbReference type="AlphaFoldDB" id="A0A061H2B9"/>
<accession>A0A061H2B9</accession>
<dbReference type="EMBL" id="KE361649">
    <property type="protein sequence ID" value="EPQ25935.1"/>
    <property type="molecule type" value="Genomic_DNA"/>
</dbReference>
<feature type="region of interest" description="Disordered" evidence="5">
    <location>
        <begin position="468"/>
        <end position="491"/>
    </location>
</feature>
<feature type="compositionally biased region" description="Low complexity" evidence="5">
    <location>
        <begin position="647"/>
        <end position="661"/>
    </location>
</feature>
<feature type="region of interest" description="Disordered" evidence="5">
    <location>
        <begin position="434"/>
        <end position="453"/>
    </location>
</feature>
<protein>
    <submittedName>
        <fullName evidence="8">Uncharacterized protein</fullName>
    </submittedName>
</protein>
<feature type="compositionally biased region" description="Basic and acidic residues" evidence="5">
    <location>
        <begin position="40"/>
        <end position="56"/>
    </location>
</feature>
<dbReference type="KEGG" id="pfp:PFL1_06609"/>
<name>A0A061H2B9_9BASI</name>
<evidence type="ECO:0000313" key="8">
    <source>
        <dbReference type="EMBL" id="EPQ25935.1"/>
    </source>
</evidence>
<feature type="region of interest" description="Disordered" evidence="5">
    <location>
        <begin position="637"/>
        <end position="691"/>
    </location>
</feature>
<dbReference type="RefSeq" id="XP_007882342.1">
    <property type="nucleotide sequence ID" value="XM_007884151.1"/>
</dbReference>
<organism evidence="8 9">
    <name type="scientific">Pseudozyma flocculosa PF-1</name>
    <dbReference type="NCBI Taxonomy" id="1277687"/>
    <lineage>
        <taxon>Eukaryota</taxon>
        <taxon>Fungi</taxon>
        <taxon>Dikarya</taxon>
        <taxon>Basidiomycota</taxon>
        <taxon>Ustilaginomycotina</taxon>
        <taxon>Ustilaginomycetes</taxon>
        <taxon>Ustilaginales</taxon>
        <taxon>Ustilaginaceae</taxon>
        <taxon>Pseudozyma</taxon>
    </lineage>
</organism>
<feature type="region of interest" description="Disordered" evidence="5">
    <location>
        <begin position="1"/>
        <end position="79"/>
    </location>
</feature>
<feature type="compositionally biased region" description="Low complexity" evidence="5">
    <location>
        <begin position="19"/>
        <end position="37"/>
    </location>
</feature>
<keyword evidence="3 4" id="KW-0694">RNA-binding</keyword>
<dbReference type="InterPro" id="IPR035979">
    <property type="entry name" value="RBD_domain_sf"/>
</dbReference>
<dbReference type="InterPro" id="IPR012677">
    <property type="entry name" value="Nucleotide-bd_a/b_plait_sf"/>
</dbReference>